<dbReference type="AlphaFoldDB" id="A0A1V6Q3P9"/>
<keyword evidence="1" id="KW-0732">Signal</keyword>
<organism evidence="2 3">
    <name type="scientific">Penicillium antarcticum</name>
    <dbReference type="NCBI Taxonomy" id="416450"/>
    <lineage>
        <taxon>Eukaryota</taxon>
        <taxon>Fungi</taxon>
        <taxon>Dikarya</taxon>
        <taxon>Ascomycota</taxon>
        <taxon>Pezizomycotina</taxon>
        <taxon>Eurotiomycetes</taxon>
        <taxon>Eurotiomycetidae</taxon>
        <taxon>Eurotiales</taxon>
        <taxon>Aspergillaceae</taxon>
        <taxon>Penicillium</taxon>
    </lineage>
</organism>
<reference evidence="3" key="1">
    <citation type="journal article" date="2017" name="Nat. Microbiol.">
        <title>Global analysis of biosynthetic gene clusters reveals vast potential of secondary metabolite production in Penicillium species.</title>
        <authorList>
            <person name="Nielsen J.C."/>
            <person name="Grijseels S."/>
            <person name="Prigent S."/>
            <person name="Ji B."/>
            <person name="Dainat J."/>
            <person name="Nielsen K.F."/>
            <person name="Frisvad J.C."/>
            <person name="Workman M."/>
            <person name="Nielsen J."/>
        </authorList>
    </citation>
    <scope>NUCLEOTIDE SEQUENCE [LARGE SCALE GENOMIC DNA]</scope>
    <source>
        <strain evidence="3">IBT 31811</strain>
    </source>
</reference>
<evidence type="ECO:0000313" key="2">
    <source>
        <dbReference type="EMBL" id="OQD83890.1"/>
    </source>
</evidence>
<sequence>MRFYMITIATFIGLALASPVEVEKRVSGDYCLKKCSGN</sequence>
<gene>
    <name evidence="2" type="ORF">PENANT_c015G10236</name>
</gene>
<evidence type="ECO:0000313" key="3">
    <source>
        <dbReference type="Proteomes" id="UP000191672"/>
    </source>
</evidence>
<comment type="caution">
    <text evidence="2">The sequence shown here is derived from an EMBL/GenBank/DDBJ whole genome shotgun (WGS) entry which is preliminary data.</text>
</comment>
<dbReference type="EMBL" id="MDYN01000015">
    <property type="protein sequence ID" value="OQD83890.1"/>
    <property type="molecule type" value="Genomic_DNA"/>
</dbReference>
<dbReference type="Proteomes" id="UP000191672">
    <property type="component" value="Unassembled WGS sequence"/>
</dbReference>
<accession>A0A1V6Q3P9</accession>
<proteinExistence type="predicted"/>
<protein>
    <submittedName>
        <fullName evidence="2">Uncharacterized protein</fullName>
    </submittedName>
</protein>
<feature type="signal peptide" evidence="1">
    <location>
        <begin position="1"/>
        <end position="17"/>
    </location>
</feature>
<evidence type="ECO:0000256" key="1">
    <source>
        <dbReference type="SAM" id="SignalP"/>
    </source>
</evidence>
<feature type="chain" id="PRO_5012912558" evidence="1">
    <location>
        <begin position="18"/>
        <end position="38"/>
    </location>
</feature>
<keyword evidence="3" id="KW-1185">Reference proteome</keyword>
<name>A0A1V6Q3P9_9EURO</name>